<proteinExistence type="predicted"/>
<protein>
    <submittedName>
        <fullName evidence="1">Uncharacterized protein</fullName>
    </submittedName>
</protein>
<comment type="caution">
    <text evidence="1">The sequence shown here is derived from an EMBL/GenBank/DDBJ whole genome shotgun (WGS) entry which is preliminary data.</text>
</comment>
<accession>X1TLZ2</accession>
<name>X1TLZ2_9ZZZZ</name>
<reference evidence="1" key="1">
    <citation type="journal article" date="2014" name="Front. Microbiol.">
        <title>High frequency of phylogenetically diverse reductive dehalogenase-homologous genes in deep subseafloor sedimentary metagenomes.</title>
        <authorList>
            <person name="Kawai M."/>
            <person name="Futagami T."/>
            <person name="Toyoda A."/>
            <person name="Takaki Y."/>
            <person name="Nishi S."/>
            <person name="Hori S."/>
            <person name="Arai W."/>
            <person name="Tsubouchi T."/>
            <person name="Morono Y."/>
            <person name="Uchiyama I."/>
            <person name="Ito T."/>
            <person name="Fujiyama A."/>
            <person name="Inagaki F."/>
            <person name="Takami H."/>
        </authorList>
    </citation>
    <scope>NUCLEOTIDE SEQUENCE</scope>
    <source>
        <strain evidence="1">Expedition CK06-06</strain>
    </source>
</reference>
<organism evidence="1">
    <name type="scientific">marine sediment metagenome</name>
    <dbReference type="NCBI Taxonomy" id="412755"/>
    <lineage>
        <taxon>unclassified sequences</taxon>
        <taxon>metagenomes</taxon>
        <taxon>ecological metagenomes</taxon>
    </lineage>
</organism>
<dbReference type="EMBL" id="BARW01025228">
    <property type="protein sequence ID" value="GAJ06289.1"/>
    <property type="molecule type" value="Genomic_DNA"/>
</dbReference>
<evidence type="ECO:0000313" key="1">
    <source>
        <dbReference type="EMBL" id="GAJ06289.1"/>
    </source>
</evidence>
<feature type="non-terminal residue" evidence="1">
    <location>
        <position position="1"/>
    </location>
</feature>
<dbReference type="AlphaFoldDB" id="X1TLZ2"/>
<sequence length="89" mass="9642">QDLSAGFINHADYDSLYLTFVDVPSGFDQESLSLGDVAQIRYVPGGQLQVRADRLTGGVDVDLYIRITGKISKLSASDYMALALTNSLN</sequence>
<gene>
    <name evidence="1" type="ORF">S12H4_41400</name>
</gene>